<sequence length="279" mass="31595">MAGGIGFRALADLNQAMLSKLIWQFVSNMDSLWTQILRGKYLQHTNFWDVEQSPQASWTLKSMLKWKKGVKEGLCFSMGNGVSISVWKDPWVPSIKGFKPSPHLNYGYKLEVSTVANLIDPVTVKSIHKVVREHLVAWQHKREQRSISWWSPPPLGTIKVNFDVAMRDSFAVGAAVLKDHRGLVVGAVVKKLPKVDPEDGEIWAAQIGLEEARRCGFRKILVEGDSIRAIDAIRSFPKQLNWRSYGRIGDMVNCSSSFDSCRFYFVNRSVNVEAHHLAR</sequence>
<accession>A0A6A1USH3</accession>
<dbReference type="InterPro" id="IPR036397">
    <property type="entry name" value="RNaseH_sf"/>
</dbReference>
<name>A0A6A1USH3_9ROSI</name>
<dbReference type="Proteomes" id="UP000516437">
    <property type="component" value="Chromosome 8"/>
</dbReference>
<dbReference type="AlphaFoldDB" id="A0A6A1USH3"/>
<dbReference type="PANTHER" id="PTHR47723:SF19">
    <property type="entry name" value="POLYNUCLEOTIDYL TRANSFERASE, RIBONUCLEASE H-LIKE SUPERFAMILY PROTEIN"/>
    <property type="match status" value="1"/>
</dbReference>
<dbReference type="InterPro" id="IPR002156">
    <property type="entry name" value="RNaseH_domain"/>
</dbReference>
<evidence type="ECO:0000259" key="1">
    <source>
        <dbReference type="Pfam" id="PF13456"/>
    </source>
</evidence>
<comment type="caution">
    <text evidence="2">The sequence shown here is derived from an EMBL/GenBank/DDBJ whole genome shotgun (WGS) entry which is preliminary data.</text>
</comment>
<reference evidence="2" key="1">
    <citation type="submission" date="2018-07" db="EMBL/GenBank/DDBJ databases">
        <authorList>
            <person name="Gao Z.-S."/>
            <person name="Jia H.-M."/>
            <person name="Jia H.-J."/>
            <person name="Cai Q.-L."/>
            <person name="Wang Y."/>
            <person name="Zhao H.-B."/>
        </authorList>
    </citation>
    <scope>NUCLEOTIDE SEQUENCE</scope>
    <source>
        <tissue evidence="2">Leaves</tissue>
    </source>
</reference>
<dbReference type="CDD" id="cd06222">
    <property type="entry name" value="RNase_H_like"/>
    <property type="match status" value="1"/>
</dbReference>
<feature type="domain" description="RNase H type-1" evidence="1">
    <location>
        <begin position="161"/>
        <end position="279"/>
    </location>
</feature>
<organism evidence="2 4">
    <name type="scientific">Morella rubra</name>
    <name type="common">Chinese bayberry</name>
    <dbReference type="NCBI Taxonomy" id="262757"/>
    <lineage>
        <taxon>Eukaryota</taxon>
        <taxon>Viridiplantae</taxon>
        <taxon>Streptophyta</taxon>
        <taxon>Embryophyta</taxon>
        <taxon>Tracheophyta</taxon>
        <taxon>Spermatophyta</taxon>
        <taxon>Magnoliopsida</taxon>
        <taxon>eudicotyledons</taxon>
        <taxon>Gunneridae</taxon>
        <taxon>Pentapetalae</taxon>
        <taxon>rosids</taxon>
        <taxon>fabids</taxon>
        <taxon>Fagales</taxon>
        <taxon>Myricaceae</taxon>
        <taxon>Morella</taxon>
    </lineage>
</organism>
<dbReference type="PANTHER" id="PTHR47723">
    <property type="entry name" value="OS05G0353850 PROTEIN"/>
    <property type="match status" value="1"/>
</dbReference>
<dbReference type="EMBL" id="RXIC02000026">
    <property type="protein sequence ID" value="KAB1203086.1"/>
    <property type="molecule type" value="Genomic_DNA"/>
</dbReference>
<dbReference type="InterPro" id="IPR053151">
    <property type="entry name" value="RNase_H-like"/>
</dbReference>
<dbReference type="Gene3D" id="3.30.420.10">
    <property type="entry name" value="Ribonuclease H-like superfamily/Ribonuclease H"/>
    <property type="match status" value="1"/>
</dbReference>
<dbReference type="Pfam" id="PF13456">
    <property type="entry name" value="RVT_3"/>
    <property type="match status" value="1"/>
</dbReference>
<evidence type="ECO:0000313" key="4">
    <source>
        <dbReference type="Proteomes" id="UP000516437"/>
    </source>
</evidence>
<dbReference type="GO" id="GO:0003676">
    <property type="term" value="F:nucleic acid binding"/>
    <property type="evidence" value="ECO:0007669"/>
    <property type="project" value="InterPro"/>
</dbReference>
<evidence type="ECO:0000313" key="3">
    <source>
        <dbReference type="EMBL" id="KAB1203092.1"/>
    </source>
</evidence>
<reference evidence="2 4" key="2">
    <citation type="journal article" date="2019" name="Plant Biotechnol. J.">
        <title>The red bayberry genome and genetic basis of sex determination.</title>
        <authorList>
            <person name="Jia H.M."/>
            <person name="Jia H.J."/>
            <person name="Cai Q.L."/>
            <person name="Wang Y."/>
            <person name="Zhao H.B."/>
            <person name="Yang W.F."/>
            <person name="Wang G.Y."/>
            <person name="Li Y.H."/>
            <person name="Zhan D.L."/>
            <person name="Shen Y.T."/>
            <person name="Niu Q.F."/>
            <person name="Chang L."/>
            <person name="Qiu J."/>
            <person name="Zhao L."/>
            <person name="Xie H.B."/>
            <person name="Fu W.Y."/>
            <person name="Jin J."/>
            <person name="Li X.W."/>
            <person name="Jiao Y."/>
            <person name="Zhou C.C."/>
            <person name="Tu T."/>
            <person name="Chai C.Y."/>
            <person name="Gao J.L."/>
            <person name="Fan L.J."/>
            <person name="van de Weg E."/>
            <person name="Wang J.Y."/>
            <person name="Gao Z.S."/>
        </authorList>
    </citation>
    <scope>NUCLEOTIDE SEQUENCE [LARGE SCALE GENOMIC DNA]</scope>
    <source>
        <tissue evidence="2">Leaves</tissue>
    </source>
</reference>
<reference evidence="2" key="3">
    <citation type="submission" date="2019-09" db="EMBL/GenBank/DDBJ databases">
        <authorList>
            <person name="Gao Z."/>
        </authorList>
    </citation>
    <scope>NUCLEOTIDE SEQUENCE</scope>
    <source>
        <tissue evidence="2">Leaves</tissue>
    </source>
</reference>
<dbReference type="InterPro" id="IPR044730">
    <property type="entry name" value="RNase_H-like_dom_plant"/>
</dbReference>
<evidence type="ECO:0000313" key="2">
    <source>
        <dbReference type="EMBL" id="KAB1203086.1"/>
    </source>
</evidence>
<dbReference type="EMBL" id="RXIC02000026">
    <property type="protein sequence ID" value="KAB1203092.1"/>
    <property type="molecule type" value="Genomic_DNA"/>
</dbReference>
<keyword evidence="4" id="KW-1185">Reference proteome</keyword>
<dbReference type="SUPFAM" id="SSF53098">
    <property type="entry name" value="Ribonuclease H-like"/>
    <property type="match status" value="1"/>
</dbReference>
<dbReference type="InterPro" id="IPR012337">
    <property type="entry name" value="RNaseH-like_sf"/>
</dbReference>
<protein>
    <recommendedName>
        <fullName evidence="1">RNase H type-1 domain-containing protein</fullName>
    </recommendedName>
</protein>
<dbReference type="OrthoDB" id="1929473at2759"/>
<dbReference type="GO" id="GO:0004523">
    <property type="term" value="F:RNA-DNA hybrid ribonuclease activity"/>
    <property type="evidence" value="ECO:0007669"/>
    <property type="project" value="InterPro"/>
</dbReference>
<gene>
    <name evidence="3" type="ORF">CJ030_MR8G005520</name>
    <name evidence="2" type="ORF">CJ030_MR8G005526</name>
</gene>
<proteinExistence type="predicted"/>